<keyword evidence="2" id="KW-0472">Membrane</keyword>
<proteinExistence type="predicted"/>
<dbReference type="Gene3D" id="2.170.130.10">
    <property type="entry name" value="TonB-dependent receptor, plug domain"/>
    <property type="match status" value="1"/>
</dbReference>
<dbReference type="PANTHER" id="PTHR40980:SF3">
    <property type="entry name" value="TONB-DEPENDENT RECEPTOR-LIKE BETA-BARREL DOMAIN-CONTAINING PROTEIN"/>
    <property type="match status" value="1"/>
</dbReference>
<dbReference type="SUPFAM" id="SSF56935">
    <property type="entry name" value="Porins"/>
    <property type="match status" value="1"/>
</dbReference>
<organism evidence="6 7">
    <name type="scientific">Pedobacter panaciterrae</name>
    <dbReference type="NCBI Taxonomy" id="363849"/>
    <lineage>
        <taxon>Bacteria</taxon>
        <taxon>Pseudomonadati</taxon>
        <taxon>Bacteroidota</taxon>
        <taxon>Sphingobacteriia</taxon>
        <taxon>Sphingobacteriales</taxon>
        <taxon>Sphingobacteriaceae</taxon>
        <taxon>Pedobacter</taxon>
    </lineage>
</organism>
<dbReference type="SUPFAM" id="SSF49478">
    <property type="entry name" value="Cna protein B-type domain"/>
    <property type="match status" value="1"/>
</dbReference>
<dbReference type="InterPro" id="IPR037066">
    <property type="entry name" value="Plug_dom_sf"/>
</dbReference>
<feature type="signal peptide" evidence="4">
    <location>
        <begin position="1"/>
        <end position="25"/>
    </location>
</feature>
<feature type="domain" description="Outer membrane protein beta-barrel" evidence="5">
    <location>
        <begin position="392"/>
        <end position="776"/>
    </location>
</feature>
<dbReference type="RefSeq" id="WP_337715949.1">
    <property type="nucleotide sequence ID" value="NZ_JBBEUB010000002.1"/>
</dbReference>
<dbReference type="Gene3D" id="2.60.40.1120">
    <property type="entry name" value="Carboxypeptidase-like, regulatory domain"/>
    <property type="match status" value="1"/>
</dbReference>
<keyword evidence="7" id="KW-1185">Reference proteome</keyword>
<evidence type="ECO:0000259" key="5">
    <source>
        <dbReference type="Pfam" id="PF14905"/>
    </source>
</evidence>
<keyword evidence="4" id="KW-0732">Signal</keyword>
<dbReference type="PANTHER" id="PTHR40980">
    <property type="entry name" value="PLUG DOMAIN-CONTAINING PROTEIN"/>
    <property type="match status" value="1"/>
</dbReference>
<evidence type="ECO:0000256" key="1">
    <source>
        <dbReference type="ARBA" id="ARBA00004442"/>
    </source>
</evidence>
<evidence type="ECO:0000313" key="7">
    <source>
        <dbReference type="Proteomes" id="UP001378956"/>
    </source>
</evidence>
<protein>
    <submittedName>
        <fullName evidence="6">Outer membrane beta-barrel protein</fullName>
    </submittedName>
</protein>
<keyword evidence="3" id="KW-0998">Cell outer membrane</keyword>
<evidence type="ECO:0000256" key="4">
    <source>
        <dbReference type="SAM" id="SignalP"/>
    </source>
</evidence>
<accession>A0ABU8NIY9</accession>
<reference evidence="6 7" key="1">
    <citation type="submission" date="2024-03" db="EMBL/GenBank/DDBJ databases">
        <title>Sequence of Lycoming College Course Isolates.</title>
        <authorList>
            <person name="Plotts O."/>
            <person name="Newman J."/>
        </authorList>
    </citation>
    <scope>NUCLEOTIDE SEQUENCE [LARGE SCALE GENOMIC DNA]</scope>
    <source>
        <strain evidence="6 7">CJB-3</strain>
    </source>
</reference>
<dbReference type="Pfam" id="PF13620">
    <property type="entry name" value="CarboxypepD_reg"/>
    <property type="match status" value="1"/>
</dbReference>
<dbReference type="EMBL" id="JBBEUB010000002">
    <property type="protein sequence ID" value="MEJ2902190.1"/>
    <property type="molecule type" value="Genomic_DNA"/>
</dbReference>
<comment type="subcellular location">
    <subcellularLocation>
        <location evidence="1">Cell outer membrane</location>
    </subcellularLocation>
</comment>
<evidence type="ECO:0000256" key="3">
    <source>
        <dbReference type="ARBA" id="ARBA00023237"/>
    </source>
</evidence>
<gene>
    <name evidence="6" type="ORF">WAE58_07130</name>
</gene>
<dbReference type="InterPro" id="IPR036942">
    <property type="entry name" value="Beta-barrel_TonB_sf"/>
</dbReference>
<dbReference type="Pfam" id="PF14905">
    <property type="entry name" value="OMP_b-brl_3"/>
    <property type="match status" value="1"/>
</dbReference>
<name>A0ABU8NIY9_9SPHI</name>
<sequence length="799" mass="87595">MKNLQLRLFLIIGFFAIITSYNQSAAQTRIPNFSVNGKVMDSVSKKPAGWATINIISSTNAIVKTGISDSTGIFTLSQIPSGTYKLEIVSIGYKAKTFAISLQDTTKLHVDQGLVLLSPDTKQLKGVNITGSKPIVTQEIDRLVYDLQADPDSKGNSVLEMMRKIPFVSLDAEQNIRLKNSTSFKIFINGRPSGMIENNPKEVLRSMPASTIEKIEVITNPPAKYDAEGFAGIINIVTNKKPADGYNGSLNLNESFPAGGPGAGGSFNFKSGKLIASVFTGGSLSKTPVTTNNLIRNAIGDNPQTLTQDGDNKSDGRTGYLGTDVSYEITPLQLISAQINLNGNKNAQLSNQVSSLTQNGELLQGYHIQNTYDGNSDYIDASVNYQISSKSKKTRALTLSYRYTNFNSDGQNGLILSQITNYPYSGFLQNNHAGSNEHTAQADYSDKFKNWGLESGIKAILRNNSSNFDYSAAQFQANDFEISQDVFSAYTSIAYNYGKNIGIKAGLRAEQTIVDGDISQDYLNLIPSLSIAYQLKGGDNISFGFSQRLRRPGINRLNPFVDRSNPNTESTGNPNLMPSSVNNILAGYNHNGKVSINLGLAYSLFDNLDFRIFTYDPTSGITRNTFANIGKGAVLAADLNLGYTVTKSLNFNFNGSFNYLDIKTEGNVIPHSKDLFYNFTLTGGYRPTPKWRLGANLSVIGKNPASKTFQSITQGQVNTSFSSSHELIKGKLSLTAALNNPFYKFRTLKTTTTGFDFTELSHNQSYLRSYRISLNYNFGRLKDEVRKTRRGIKNDDVSN</sequence>
<evidence type="ECO:0000313" key="6">
    <source>
        <dbReference type="EMBL" id="MEJ2902190.1"/>
    </source>
</evidence>
<dbReference type="Proteomes" id="UP001378956">
    <property type="component" value="Unassembled WGS sequence"/>
</dbReference>
<dbReference type="InterPro" id="IPR041700">
    <property type="entry name" value="OMP_b-brl_3"/>
</dbReference>
<dbReference type="Gene3D" id="2.40.170.20">
    <property type="entry name" value="TonB-dependent receptor, beta-barrel domain"/>
    <property type="match status" value="1"/>
</dbReference>
<evidence type="ECO:0000256" key="2">
    <source>
        <dbReference type="ARBA" id="ARBA00023136"/>
    </source>
</evidence>
<comment type="caution">
    <text evidence="6">The sequence shown here is derived from an EMBL/GenBank/DDBJ whole genome shotgun (WGS) entry which is preliminary data.</text>
</comment>
<feature type="chain" id="PRO_5047338818" evidence="4">
    <location>
        <begin position="26"/>
        <end position="799"/>
    </location>
</feature>